<evidence type="ECO:0000256" key="3">
    <source>
        <dbReference type="ARBA" id="ARBA00022692"/>
    </source>
</evidence>
<dbReference type="Proteomes" id="UP000500961">
    <property type="component" value="Chromosome"/>
</dbReference>
<organism evidence="8 9">
    <name type="scientific">Tenuifilum thalassicum</name>
    <dbReference type="NCBI Taxonomy" id="2590900"/>
    <lineage>
        <taxon>Bacteria</taxon>
        <taxon>Pseudomonadati</taxon>
        <taxon>Bacteroidota</taxon>
        <taxon>Bacteroidia</taxon>
        <taxon>Bacteroidales</taxon>
        <taxon>Tenuifilaceae</taxon>
        <taxon>Tenuifilum</taxon>
    </lineage>
</organism>
<dbReference type="GO" id="GO:0009279">
    <property type="term" value="C:cell outer membrane"/>
    <property type="evidence" value="ECO:0007669"/>
    <property type="project" value="UniProtKB-SubCell"/>
</dbReference>
<name>A0A7D3Y506_9BACT</name>
<dbReference type="PANTHER" id="PTHR30026:SF20">
    <property type="entry name" value="OUTER MEMBRANE PROTEIN TOLC"/>
    <property type="match status" value="1"/>
</dbReference>
<keyword evidence="6" id="KW-0175">Coiled coil</keyword>
<dbReference type="KEGG" id="ttz:FHG85_08560"/>
<dbReference type="GO" id="GO:1990281">
    <property type="term" value="C:efflux pump complex"/>
    <property type="evidence" value="ECO:0007669"/>
    <property type="project" value="TreeGrafter"/>
</dbReference>
<keyword evidence="2" id="KW-1134">Transmembrane beta strand</keyword>
<evidence type="ECO:0000256" key="7">
    <source>
        <dbReference type="SAM" id="SignalP"/>
    </source>
</evidence>
<reference evidence="8 9" key="1">
    <citation type="submission" date="2019-07" db="EMBL/GenBank/DDBJ databases">
        <title>Thalassofilum flectens gen. nov., sp. nov., a novel moderate thermophilic anaerobe from a shallow sea hot spring in Kunashir Island (Russia), representing a new family in the order Bacteroidales, and proposal of Thalassofilacea fam. nov.</title>
        <authorList>
            <person name="Kochetkova T.V."/>
            <person name="Podosokorskaya O.A."/>
            <person name="Novikov A."/>
            <person name="Elcheninov A.G."/>
            <person name="Toshchakov S.V."/>
            <person name="Kublanov I.V."/>
        </authorList>
    </citation>
    <scope>NUCLEOTIDE SEQUENCE [LARGE SCALE GENOMIC DNA]</scope>
    <source>
        <strain evidence="8 9">38-H</strain>
    </source>
</reference>
<dbReference type="RefSeq" id="WP_173074908.1">
    <property type="nucleotide sequence ID" value="NZ_CP041345.1"/>
</dbReference>
<dbReference type="Gene3D" id="1.20.1600.10">
    <property type="entry name" value="Outer membrane efflux proteins (OEP)"/>
    <property type="match status" value="1"/>
</dbReference>
<dbReference type="GO" id="GO:0015288">
    <property type="term" value="F:porin activity"/>
    <property type="evidence" value="ECO:0007669"/>
    <property type="project" value="TreeGrafter"/>
</dbReference>
<gene>
    <name evidence="8" type="ORF">FHG85_08560</name>
</gene>
<feature type="chain" id="PRO_5029769786" evidence="7">
    <location>
        <begin position="23"/>
        <end position="395"/>
    </location>
</feature>
<keyword evidence="3" id="KW-0812">Transmembrane</keyword>
<sequence>MILRTKIIGLLLILAVADISHAQNSFQAILQQIDTNNLALKVYRQQLEADKLASRIGLSPSNPQAEVIYQWGSPVDIGNKTTISITQEFDFPTAYIYKSKLAKGSENSYQHEYSIKRAEVLQNASRVYADIVYYNALVAELQRQYKSAEIIAHSLERKFEVGEQNIIPSTQAKLVMQELSSRLEQIKMERLALRDELTALNGGIPIEVTDSTMLLPELPESFEAWYGKTEQLNPELAYLNNEIENSRLRLSLTKSESLPTFTLGYASEKVVGERFQGVVAGLSIPLWEKSNTIKHAKANQRYVQLAKDEYTFTYRQQAQRLYNKATSLNKLILELEQTIKQYDITSKLKLALEKGEISVVEYYSELNSYNAIRERLLEVQHEYLLTYIELNRFVY</sequence>
<evidence type="ECO:0000256" key="2">
    <source>
        <dbReference type="ARBA" id="ARBA00022452"/>
    </source>
</evidence>
<evidence type="ECO:0000313" key="9">
    <source>
        <dbReference type="Proteomes" id="UP000500961"/>
    </source>
</evidence>
<dbReference type="PANTHER" id="PTHR30026">
    <property type="entry name" value="OUTER MEMBRANE PROTEIN TOLC"/>
    <property type="match status" value="1"/>
</dbReference>
<keyword evidence="7" id="KW-0732">Signal</keyword>
<protein>
    <submittedName>
        <fullName evidence="8">TolC family protein</fullName>
    </submittedName>
</protein>
<keyword evidence="4" id="KW-0472">Membrane</keyword>
<evidence type="ECO:0000256" key="4">
    <source>
        <dbReference type="ARBA" id="ARBA00023136"/>
    </source>
</evidence>
<dbReference type="InterPro" id="IPR051906">
    <property type="entry name" value="TolC-like"/>
</dbReference>
<evidence type="ECO:0000313" key="8">
    <source>
        <dbReference type="EMBL" id="QKG80309.1"/>
    </source>
</evidence>
<feature type="coiled-coil region" evidence="6">
    <location>
        <begin position="138"/>
        <end position="196"/>
    </location>
</feature>
<feature type="signal peptide" evidence="7">
    <location>
        <begin position="1"/>
        <end position="22"/>
    </location>
</feature>
<evidence type="ECO:0000256" key="5">
    <source>
        <dbReference type="ARBA" id="ARBA00023237"/>
    </source>
</evidence>
<evidence type="ECO:0000256" key="1">
    <source>
        <dbReference type="ARBA" id="ARBA00004442"/>
    </source>
</evidence>
<dbReference type="AlphaFoldDB" id="A0A7D3Y506"/>
<dbReference type="GO" id="GO:0015562">
    <property type="term" value="F:efflux transmembrane transporter activity"/>
    <property type="evidence" value="ECO:0007669"/>
    <property type="project" value="InterPro"/>
</dbReference>
<keyword evidence="9" id="KW-1185">Reference proteome</keyword>
<proteinExistence type="predicted"/>
<evidence type="ECO:0000256" key="6">
    <source>
        <dbReference type="SAM" id="Coils"/>
    </source>
</evidence>
<comment type="subcellular location">
    <subcellularLocation>
        <location evidence="1">Cell outer membrane</location>
    </subcellularLocation>
</comment>
<dbReference type="SUPFAM" id="SSF56954">
    <property type="entry name" value="Outer membrane efflux proteins (OEP)"/>
    <property type="match status" value="1"/>
</dbReference>
<accession>A0A7D3Y506</accession>
<keyword evidence="5" id="KW-0998">Cell outer membrane</keyword>
<dbReference type="EMBL" id="CP041345">
    <property type="protein sequence ID" value="QKG80309.1"/>
    <property type="molecule type" value="Genomic_DNA"/>
</dbReference>